<feature type="region of interest" description="Disordered" evidence="5">
    <location>
        <begin position="1"/>
        <end position="81"/>
    </location>
</feature>
<feature type="region of interest" description="Disordered" evidence="5">
    <location>
        <begin position="755"/>
        <end position="774"/>
    </location>
</feature>
<dbReference type="InterPro" id="IPR001680">
    <property type="entry name" value="WD40_rpt"/>
</dbReference>
<comment type="subunit">
    <text evidence="4">Component of the telomerase holoenzyme complex composed of one molecule of TERT, one molecule of WRAP53/TCAB1, two molecules of H/ACA ribonucleoprotein complex subunits DKC1, NOP10, NHP2 and GAR1, and a telomerase RNA template component (TERC). The telomerase holoenzyme complex is associated with TEP1, SMG6/EST1A and POT1. Interacts with the chaperonin-containing T-complex (TRiC) complex; which mediates the folding of WRAP53/TCAB1. Interacts with COIL. Interacts with SMN1. Interacts with RNF8. Interacts with histone H2AX.</text>
</comment>
<feature type="region of interest" description="Disordered" evidence="5">
    <location>
        <begin position="265"/>
        <end position="346"/>
    </location>
</feature>
<feature type="compositionally biased region" description="Polar residues" evidence="5">
    <location>
        <begin position="144"/>
        <end position="157"/>
    </location>
</feature>
<protein>
    <recommendedName>
        <fullName evidence="2">Telomerase Cajal body protein 1</fullName>
    </recommendedName>
    <alternativeName>
        <fullName evidence="3">WD repeat-containing protein 79</fullName>
    </alternativeName>
</protein>
<sequence>MSTSGQIDGEDAIEANADDESLAGIASASGSIKEEQDFELQREDSKDDSRDADVSSGEEMDKKTARKLSLKKRRNSNLNGEEIANHIQPNIEAMKLGLPAEVAASVQLPVQMPVVEVESGSPAREWPSRCSSTYCEADDDQSPDDTTNAATKQTTARKPSVAHSIALNPSMTTADVIRRLSQPTLVPIITPVVGPMFSTPANQSNQMPPSPDRLELKERLYNYTLEPPSPGRLALKGIETDDETTKHSNDEPDQDQLTTPPAELEEENIEDKQNQTEQPKAVKISNYQNRREAKNKRSNPEGLSLRQEIANRNLKRQRTEGSSDGFLEIPRLKSPMPGSHVRATPSPQVLENDRMSEVATVGDVDDLGSVASISSFVDGQKDMKESLGEVLRPERVNRPSISVEVPVVPEVECQPWIMKMKGVDHEFGNFSQIVTSRREFATRLDNYLRGCHFAPDGLCLLSNSNDNTLRLFNLPAALLTGQLENAEPEMESVLRIPEGEAIYDFSWWPRMNSLDPPSCCFVSSAKHQPIHLFDAFNGKLRASYRIIDSVDEVASAHSLAFSTDGMQLYAGLNNEIRIFETMIPGNESSTIKLGKGYHAGIISTIAINDDVIVAGSFSKDLGVYDGRSHNQIAFMEKAHSGGITGVAFLDDQNLISAGRKCPLIKCWDLRNNTTPIWKVERKSETNQTIQFDISQSRKELFCGSTDGKLHYWKIRNGTPEKLFERSVHRSAANAASIHPFAPVLASGSGQRVFPNVADSDSEDTLTATPVSDNS</sequence>
<evidence type="ECO:0000256" key="2">
    <source>
        <dbReference type="ARBA" id="ARBA00040657"/>
    </source>
</evidence>
<evidence type="ECO:0000256" key="5">
    <source>
        <dbReference type="SAM" id="MobiDB-lite"/>
    </source>
</evidence>
<reference evidence="6 7" key="1">
    <citation type="submission" date="2021-04" db="EMBL/GenBank/DDBJ databases">
        <authorList>
            <person name="Bliznina A."/>
        </authorList>
    </citation>
    <scope>NUCLEOTIDE SEQUENCE [LARGE SCALE GENOMIC DNA]</scope>
</reference>
<dbReference type="Pfam" id="PF00400">
    <property type="entry name" value="WD40"/>
    <property type="match status" value="2"/>
</dbReference>
<dbReference type="SUPFAM" id="SSF50978">
    <property type="entry name" value="WD40 repeat-like"/>
    <property type="match status" value="1"/>
</dbReference>
<organism evidence="6 7">
    <name type="scientific">Oikopleura dioica</name>
    <name type="common">Tunicate</name>
    <dbReference type="NCBI Taxonomy" id="34765"/>
    <lineage>
        <taxon>Eukaryota</taxon>
        <taxon>Metazoa</taxon>
        <taxon>Chordata</taxon>
        <taxon>Tunicata</taxon>
        <taxon>Appendicularia</taxon>
        <taxon>Copelata</taxon>
        <taxon>Oikopleuridae</taxon>
        <taxon>Oikopleura</taxon>
    </lineage>
</organism>
<evidence type="ECO:0000313" key="6">
    <source>
        <dbReference type="EMBL" id="CAG5111230.1"/>
    </source>
</evidence>
<feature type="region of interest" description="Disordered" evidence="5">
    <location>
        <begin position="241"/>
        <end position="260"/>
    </location>
</feature>
<dbReference type="Proteomes" id="UP001158576">
    <property type="component" value="Chromosome 2"/>
</dbReference>
<dbReference type="PANTHER" id="PTHR13211">
    <property type="entry name" value="TELOMERASE CAJAL BODY PROTEIN 1"/>
    <property type="match status" value="1"/>
</dbReference>
<evidence type="ECO:0000256" key="1">
    <source>
        <dbReference type="ARBA" id="ARBA00038279"/>
    </source>
</evidence>
<dbReference type="InterPro" id="IPR015943">
    <property type="entry name" value="WD40/YVTN_repeat-like_dom_sf"/>
</dbReference>
<dbReference type="PANTHER" id="PTHR13211:SF0">
    <property type="entry name" value="TELOMERASE CAJAL BODY PROTEIN 1"/>
    <property type="match status" value="1"/>
</dbReference>
<evidence type="ECO:0000256" key="3">
    <source>
        <dbReference type="ARBA" id="ARBA00041558"/>
    </source>
</evidence>
<feature type="compositionally biased region" description="Basic and acidic residues" evidence="5">
    <location>
        <begin position="32"/>
        <end position="63"/>
    </location>
</feature>
<dbReference type="InterPro" id="IPR051150">
    <property type="entry name" value="SWT21/TCAB1_mRNA_Telomere"/>
</dbReference>
<feature type="compositionally biased region" description="Polar residues" evidence="5">
    <location>
        <begin position="764"/>
        <end position="774"/>
    </location>
</feature>
<dbReference type="SMART" id="SM00320">
    <property type="entry name" value="WD40"/>
    <property type="match status" value="6"/>
</dbReference>
<dbReference type="InterPro" id="IPR036322">
    <property type="entry name" value="WD40_repeat_dom_sf"/>
</dbReference>
<accession>A0ABN7T172</accession>
<dbReference type="EMBL" id="OU015567">
    <property type="protein sequence ID" value="CAG5111230.1"/>
    <property type="molecule type" value="Genomic_DNA"/>
</dbReference>
<gene>
    <name evidence="6" type="ORF">OKIOD_LOCUS14323</name>
</gene>
<evidence type="ECO:0000313" key="7">
    <source>
        <dbReference type="Proteomes" id="UP001158576"/>
    </source>
</evidence>
<name>A0ABN7T172_OIKDI</name>
<evidence type="ECO:0000256" key="4">
    <source>
        <dbReference type="ARBA" id="ARBA00046543"/>
    </source>
</evidence>
<comment type="similarity">
    <text evidence="1">Belongs to the TCAB1 family.</text>
</comment>
<keyword evidence="7" id="KW-1185">Reference proteome</keyword>
<feature type="compositionally biased region" description="Acidic residues" evidence="5">
    <location>
        <begin position="8"/>
        <end position="21"/>
    </location>
</feature>
<dbReference type="Gene3D" id="2.130.10.10">
    <property type="entry name" value="YVTN repeat-like/Quinoprotein amine dehydrogenase"/>
    <property type="match status" value="2"/>
</dbReference>
<feature type="compositionally biased region" description="Basic residues" evidence="5">
    <location>
        <begin position="64"/>
        <end position="75"/>
    </location>
</feature>
<proteinExistence type="inferred from homology"/>
<feature type="region of interest" description="Disordered" evidence="5">
    <location>
        <begin position="122"/>
        <end position="159"/>
    </location>
</feature>